<keyword evidence="2" id="KW-1185">Reference proteome</keyword>
<sequence>MLSSSSCKCYLFHGLLVVFRIRQNPNRPEKSSKVLHNMIVPHNLQSFNMHPLHNSPSFLKLIDEDDPIFLVKSFF</sequence>
<dbReference type="EMBL" id="CM007897">
    <property type="protein sequence ID" value="OTG19396.1"/>
    <property type="molecule type" value="Genomic_DNA"/>
</dbReference>
<proteinExistence type="predicted"/>
<dbReference type="Proteomes" id="UP000215914">
    <property type="component" value="Chromosome 8"/>
</dbReference>
<name>A0A251U957_HELAN</name>
<gene>
    <name evidence="1" type="ORF">HannXRQ_Chr08g0233611</name>
</gene>
<protein>
    <submittedName>
        <fullName evidence="1">Uncharacterized protein</fullName>
    </submittedName>
</protein>
<dbReference type="InParanoid" id="A0A251U957"/>
<accession>A0A251U957</accession>
<dbReference type="AlphaFoldDB" id="A0A251U957"/>
<evidence type="ECO:0000313" key="1">
    <source>
        <dbReference type="EMBL" id="OTG19396.1"/>
    </source>
</evidence>
<evidence type="ECO:0000313" key="2">
    <source>
        <dbReference type="Proteomes" id="UP000215914"/>
    </source>
</evidence>
<reference evidence="2" key="1">
    <citation type="journal article" date="2017" name="Nature">
        <title>The sunflower genome provides insights into oil metabolism, flowering and Asterid evolution.</title>
        <authorList>
            <person name="Badouin H."/>
            <person name="Gouzy J."/>
            <person name="Grassa C.J."/>
            <person name="Murat F."/>
            <person name="Staton S.E."/>
            <person name="Cottret L."/>
            <person name="Lelandais-Briere C."/>
            <person name="Owens G.L."/>
            <person name="Carrere S."/>
            <person name="Mayjonade B."/>
            <person name="Legrand L."/>
            <person name="Gill N."/>
            <person name="Kane N.C."/>
            <person name="Bowers J.E."/>
            <person name="Hubner S."/>
            <person name="Bellec A."/>
            <person name="Berard A."/>
            <person name="Berges H."/>
            <person name="Blanchet N."/>
            <person name="Boniface M.C."/>
            <person name="Brunel D."/>
            <person name="Catrice O."/>
            <person name="Chaidir N."/>
            <person name="Claudel C."/>
            <person name="Donnadieu C."/>
            <person name="Faraut T."/>
            <person name="Fievet G."/>
            <person name="Helmstetter N."/>
            <person name="King M."/>
            <person name="Knapp S.J."/>
            <person name="Lai Z."/>
            <person name="Le Paslier M.C."/>
            <person name="Lippi Y."/>
            <person name="Lorenzon L."/>
            <person name="Mandel J.R."/>
            <person name="Marage G."/>
            <person name="Marchand G."/>
            <person name="Marquand E."/>
            <person name="Bret-Mestries E."/>
            <person name="Morien E."/>
            <person name="Nambeesan S."/>
            <person name="Nguyen T."/>
            <person name="Pegot-Espagnet P."/>
            <person name="Pouilly N."/>
            <person name="Raftis F."/>
            <person name="Sallet E."/>
            <person name="Schiex T."/>
            <person name="Thomas J."/>
            <person name="Vandecasteele C."/>
            <person name="Vares D."/>
            <person name="Vear F."/>
            <person name="Vautrin S."/>
            <person name="Crespi M."/>
            <person name="Mangin B."/>
            <person name="Burke J.M."/>
            <person name="Salse J."/>
            <person name="Munos S."/>
            <person name="Vincourt P."/>
            <person name="Rieseberg L.H."/>
            <person name="Langlade N.B."/>
        </authorList>
    </citation>
    <scope>NUCLEOTIDE SEQUENCE [LARGE SCALE GENOMIC DNA]</scope>
    <source>
        <strain evidence="2">cv. SF193</strain>
    </source>
</reference>
<organism evidence="1 2">
    <name type="scientific">Helianthus annuus</name>
    <name type="common">Common sunflower</name>
    <dbReference type="NCBI Taxonomy" id="4232"/>
    <lineage>
        <taxon>Eukaryota</taxon>
        <taxon>Viridiplantae</taxon>
        <taxon>Streptophyta</taxon>
        <taxon>Embryophyta</taxon>
        <taxon>Tracheophyta</taxon>
        <taxon>Spermatophyta</taxon>
        <taxon>Magnoliopsida</taxon>
        <taxon>eudicotyledons</taxon>
        <taxon>Gunneridae</taxon>
        <taxon>Pentapetalae</taxon>
        <taxon>asterids</taxon>
        <taxon>campanulids</taxon>
        <taxon>Asterales</taxon>
        <taxon>Asteraceae</taxon>
        <taxon>Asteroideae</taxon>
        <taxon>Heliantheae alliance</taxon>
        <taxon>Heliantheae</taxon>
        <taxon>Helianthus</taxon>
    </lineage>
</organism>